<keyword evidence="4" id="KW-1185">Reference proteome</keyword>
<dbReference type="Pfam" id="PF04670">
    <property type="entry name" value="Gtr1_RagA"/>
    <property type="match status" value="1"/>
</dbReference>
<organism evidence="3 4">
    <name type="scientific">Promethearchaeum syntrophicum</name>
    <dbReference type="NCBI Taxonomy" id="2594042"/>
    <lineage>
        <taxon>Archaea</taxon>
        <taxon>Promethearchaeati</taxon>
        <taxon>Promethearchaeota</taxon>
        <taxon>Promethearchaeia</taxon>
        <taxon>Promethearchaeales</taxon>
        <taxon>Promethearchaeaceae</taxon>
        <taxon>Promethearchaeum</taxon>
    </lineage>
</organism>
<dbReference type="GO" id="GO:0005525">
    <property type="term" value="F:GTP binding"/>
    <property type="evidence" value="ECO:0007669"/>
    <property type="project" value="UniProtKB-KW"/>
</dbReference>
<dbReference type="PROSITE" id="PS51417">
    <property type="entry name" value="ARF"/>
    <property type="match status" value="1"/>
</dbReference>
<keyword evidence="2" id="KW-0342">GTP-binding</keyword>
<dbReference type="RefSeq" id="WP_147663357.1">
    <property type="nucleotide sequence ID" value="NZ_CP042905.2"/>
</dbReference>
<dbReference type="GeneID" id="41330299"/>
<dbReference type="PANTHER" id="PTHR11259">
    <property type="entry name" value="RAS-RELATED GTP BINDING RAG/GTR YEAST"/>
    <property type="match status" value="1"/>
</dbReference>
<reference evidence="3 4" key="1">
    <citation type="journal article" date="2020" name="Nature">
        <title>Isolation of an archaeon at the prokaryote-eukaryote interface.</title>
        <authorList>
            <person name="Imachi H."/>
            <person name="Nobu M.K."/>
            <person name="Nakahara N."/>
            <person name="Morono Y."/>
            <person name="Ogawara M."/>
            <person name="Takaki Y."/>
            <person name="Takano Y."/>
            <person name="Uematsu K."/>
            <person name="Ikuta T."/>
            <person name="Ito M."/>
            <person name="Matsui Y."/>
            <person name="Miyazaki M."/>
            <person name="Murata K."/>
            <person name="Saito Y."/>
            <person name="Sakai S."/>
            <person name="Song C."/>
            <person name="Tasumi E."/>
            <person name="Yamanaka Y."/>
            <person name="Yamaguchi T."/>
            <person name="Kamagata Y."/>
            <person name="Tamaki H."/>
            <person name="Takai K."/>
        </authorList>
    </citation>
    <scope>NUCLEOTIDE SEQUENCE [LARGE SCALE GENOMIC DNA]</scope>
    <source>
        <strain evidence="3 4">MK-D1</strain>
    </source>
</reference>
<dbReference type="GO" id="GO:0005764">
    <property type="term" value="C:lysosome"/>
    <property type="evidence" value="ECO:0007669"/>
    <property type="project" value="TreeGrafter"/>
</dbReference>
<dbReference type="InterPro" id="IPR027417">
    <property type="entry name" value="P-loop_NTPase"/>
</dbReference>
<dbReference type="OrthoDB" id="49590at2157"/>
<reference evidence="3 4" key="2">
    <citation type="journal article" date="2024" name="Int. J. Syst. Evol. Microbiol.">
        <title>Promethearchaeum syntrophicum gen. nov., sp. nov., an anaerobic, obligately syntrophic archaeon, the first isolate of the lineage 'Asgard' archaea, and proposal of the new archaeal phylum Promethearchaeota phyl. nov. and kingdom Promethearchaeati regn. nov.</title>
        <authorList>
            <person name="Imachi H."/>
            <person name="Nobu M.K."/>
            <person name="Kato S."/>
            <person name="Takaki Y."/>
            <person name="Miyazaki M."/>
            <person name="Miyata M."/>
            <person name="Ogawara M."/>
            <person name="Saito Y."/>
            <person name="Sakai S."/>
            <person name="Tahara Y.O."/>
            <person name="Takano Y."/>
            <person name="Tasumi E."/>
            <person name="Uematsu K."/>
            <person name="Yoshimura T."/>
            <person name="Itoh T."/>
            <person name="Ohkuma M."/>
            <person name="Takai K."/>
        </authorList>
    </citation>
    <scope>NUCLEOTIDE SEQUENCE [LARGE SCALE GENOMIC DNA]</scope>
    <source>
        <strain evidence="3 4">MK-D1</strain>
    </source>
</reference>
<evidence type="ECO:0000313" key="3">
    <source>
        <dbReference type="EMBL" id="QEE16481.1"/>
    </source>
</evidence>
<dbReference type="Gene3D" id="3.40.50.300">
    <property type="entry name" value="P-loop containing nucleotide triphosphate hydrolases"/>
    <property type="match status" value="1"/>
</dbReference>
<dbReference type="KEGG" id="psyt:DSAG12_02311"/>
<dbReference type="GO" id="GO:0003924">
    <property type="term" value="F:GTPase activity"/>
    <property type="evidence" value="ECO:0007669"/>
    <property type="project" value="TreeGrafter"/>
</dbReference>
<dbReference type="InterPro" id="IPR006762">
    <property type="entry name" value="Gtr1_RagA"/>
</dbReference>
<evidence type="ECO:0000313" key="4">
    <source>
        <dbReference type="Proteomes" id="UP000321408"/>
    </source>
</evidence>
<evidence type="ECO:0000256" key="1">
    <source>
        <dbReference type="ARBA" id="ARBA00022741"/>
    </source>
</evidence>
<dbReference type="Proteomes" id="UP000321408">
    <property type="component" value="Chromosome"/>
</dbReference>
<dbReference type="GO" id="GO:1990131">
    <property type="term" value="C:Gtr1-Gtr2 GTPase complex"/>
    <property type="evidence" value="ECO:0007669"/>
    <property type="project" value="TreeGrafter"/>
</dbReference>
<proteinExistence type="predicted"/>
<evidence type="ECO:0000256" key="2">
    <source>
        <dbReference type="ARBA" id="ARBA00023134"/>
    </source>
</evidence>
<name>A0A5B9DBS5_9ARCH</name>
<dbReference type="SUPFAM" id="SSF52540">
    <property type="entry name" value="P-loop containing nucleoside triphosphate hydrolases"/>
    <property type="match status" value="1"/>
</dbReference>
<gene>
    <name evidence="3" type="ORF">DSAG12_02311</name>
</gene>
<dbReference type="GO" id="GO:0009267">
    <property type="term" value="P:cellular response to starvation"/>
    <property type="evidence" value="ECO:0007669"/>
    <property type="project" value="TreeGrafter"/>
</dbReference>
<protein>
    <submittedName>
        <fullName evidence="3">ADP-ribosylation factor-like protein</fullName>
    </submittedName>
</protein>
<sequence>MLEHKIQSEQDSHDIHGKKKNIKYDLEKTLIIKKTKSREISEKILFTGLDNSGKTSIIKVLQKEISQIAMLKPTRQAQRKIFEFLGNDISEWDLGGQEKYRIAYLKEPTKYFDRSNVCIYVIDIQDRGRMEESISYFSDVIKEFRKLEISPLIYIFFHKFDPTYAKNEGIHLEGLISQLKDEIRNIIEEEFNVSYSNTTIYDLWSIISSFSDLLLKIFPQSELLDKTIQEFAESLDSNCNAILVLDSNSLVIGQFFENEESKQILTKSTPYFLTLNDSLEDDVQGEQSMIIERGNKRFFTDQFRIKRASEPLFLIIMTPKRGEHLLREKIDSFITLLQGII</sequence>
<dbReference type="GO" id="GO:1904263">
    <property type="term" value="P:positive regulation of TORC1 signaling"/>
    <property type="evidence" value="ECO:0007669"/>
    <property type="project" value="TreeGrafter"/>
</dbReference>
<keyword evidence="1" id="KW-0547">Nucleotide-binding</keyword>
<dbReference type="EMBL" id="CP042905">
    <property type="protein sequence ID" value="QEE16481.1"/>
    <property type="molecule type" value="Genomic_DNA"/>
</dbReference>
<dbReference type="AlphaFoldDB" id="A0A5B9DBS5"/>
<accession>A0A5B9DBS5</accession>
<dbReference type="PANTHER" id="PTHR11259:SF2">
    <property type="entry name" value="GH16429P"/>
    <property type="match status" value="1"/>
</dbReference>